<name>A0A6L2JUL4_TANCI</name>
<organism evidence="2">
    <name type="scientific">Tanacetum cinerariifolium</name>
    <name type="common">Dalmatian daisy</name>
    <name type="synonym">Chrysanthemum cinerariifolium</name>
    <dbReference type="NCBI Taxonomy" id="118510"/>
    <lineage>
        <taxon>Eukaryota</taxon>
        <taxon>Viridiplantae</taxon>
        <taxon>Streptophyta</taxon>
        <taxon>Embryophyta</taxon>
        <taxon>Tracheophyta</taxon>
        <taxon>Spermatophyta</taxon>
        <taxon>Magnoliopsida</taxon>
        <taxon>eudicotyledons</taxon>
        <taxon>Gunneridae</taxon>
        <taxon>Pentapetalae</taxon>
        <taxon>asterids</taxon>
        <taxon>campanulids</taxon>
        <taxon>Asterales</taxon>
        <taxon>Asteraceae</taxon>
        <taxon>Asteroideae</taxon>
        <taxon>Anthemideae</taxon>
        <taxon>Anthemidinae</taxon>
        <taxon>Tanacetum</taxon>
    </lineage>
</organism>
<dbReference type="PANTHER" id="PTHR42648:SF18">
    <property type="entry name" value="RETROTRANSPOSON, UNCLASSIFIED-LIKE PROTEIN"/>
    <property type="match status" value="1"/>
</dbReference>
<dbReference type="SUPFAM" id="SSF53098">
    <property type="entry name" value="Ribonuclease H-like"/>
    <property type="match status" value="1"/>
</dbReference>
<sequence>MQDMVEIETGMQGDKTRIKQLMQKMESLKALDEGYSSKNYVRKFLKALHPKWRAKVTTIKESKDLTSLSLDELIGNLKVHKMIIKKDSEIFKTKVERKSIALKAKQESSDEECSTSGSEDEEYAMAVRDFKKFFKRRGRFVRQPQNDKKTFQRSRDDKNASSLVCFMSKATSIKSWLWHRRLSHLNFGSINQLTSKDLVDRISKFKYNKEHLCSACEQGKGKKATFPSKLVPSTNSKLELLHVDLCGPMWVESINGKKYILVIVDDYSQYTWVFFLRTKDEAPDMIIKVESSSTYQDPLNMHEFYQKHRSVDMWNKNHPIEQVIGDPSKLVMTRSRLHTDAKMCMYALIASTIELKNIKEAMLDHSWIESTKEELNQFKRLDVWELIECLVGRNIIAVE</sequence>
<dbReference type="Gene3D" id="3.30.420.10">
    <property type="entry name" value="Ribonuclease H-like superfamily/Ribonuclease H"/>
    <property type="match status" value="1"/>
</dbReference>
<dbReference type="PANTHER" id="PTHR42648">
    <property type="entry name" value="TRANSPOSASE, PUTATIVE-RELATED"/>
    <property type="match status" value="1"/>
</dbReference>
<reference evidence="2" key="1">
    <citation type="journal article" date="2019" name="Sci. Rep.">
        <title>Draft genome of Tanacetum cinerariifolium, the natural source of mosquito coil.</title>
        <authorList>
            <person name="Yamashiro T."/>
            <person name="Shiraishi A."/>
            <person name="Satake H."/>
            <person name="Nakayama K."/>
        </authorList>
    </citation>
    <scope>NUCLEOTIDE SEQUENCE</scope>
</reference>
<dbReference type="EMBL" id="BKCJ010001276">
    <property type="protein sequence ID" value="GEU40237.1"/>
    <property type="molecule type" value="Genomic_DNA"/>
</dbReference>
<dbReference type="InterPro" id="IPR025724">
    <property type="entry name" value="GAG-pre-integrase_dom"/>
</dbReference>
<feature type="domain" description="GAG-pre-integrase" evidence="1">
    <location>
        <begin position="158"/>
        <end position="220"/>
    </location>
</feature>
<comment type="caution">
    <text evidence="2">The sequence shown here is derived from an EMBL/GenBank/DDBJ whole genome shotgun (WGS) entry which is preliminary data.</text>
</comment>
<dbReference type="InterPro" id="IPR039537">
    <property type="entry name" value="Retrotran_Ty1/copia-like"/>
</dbReference>
<dbReference type="InterPro" id="IPR036397">
    <property type="entry name" value="RNaseH_sf"/>
</dbReference>
<gene>
    <name evidence="2" type="ORF">Tci_012215</name>
</gene>
<dbReference type="InterPro" id="IPR012337">
    <property type="entry name" value="RNaseH-like_sf"/>
</dbReference>
<evidence type="ECO:0000259" key="1">
    <source>
        <dbReference type="Pfam" id="PF13976"/>
    </source>
</evidence>
<proteinExistence type="predicted"/>
<protein>
    <submittedName>
        <fullName evidence="2">Ribonuclease H-like domain-containing protein</fullName>
    </submittedName>
</protein>
<evidence type="ECO:0000313" key="2">
    <source>
        <dbReference type="EMBL" id="GEU40237.1"/>
    </source>
</evidence>
<accession>A0A6L2JUL4</accession>
<dbReference type="AlphaFoldDB" id="A0A6L2JUL4"/>
<dbReference type="GO" id="GO:0003676">
    <property type="term" value="F:nucleic acid binding"/>
    <property type="evidence" value="ECO:0007669"/>
    <property type="project" value="InterPro"/>
</dbReference>
<dbReference type="Pfam" id="PF13976">
    <property type="entry name" value="gag_pre-integrs"/>
    <property type="match status" value="1"/>
</dbReference>